<evidence type="ECO:0000313" key="3">
    <source>
        <dbReference type="Proteomes" id="UP000717696"/>
    </source>
</evidence>
<dbReference type="Proteomes" id="UP000717696">
    <property type="component" value="Unassembled WGS sequence"/>
</dbReference>
<evidence type="ECO:0000256" key="1">
    <source>
        <dbReference type="SAM" id="SignalP"/>
    </source>
</evidence>
<feature type="chain" id="PRO_5040479016" description="WAP domain-containing protein" evidence="1">
    <location>
        <begin position="30"/>
        <end position="151"/>
    </location>
</feature>
<dbReference type="AlphaFoldDB" id="A0A9P9F328"/>
<organism evidence="2 3">
    <name type="scientific">Dactylonectria estremocensis</name>
    <dbReference type="NCBI Taxonomy" id="1079267"/>
    <lineage>
        <taxon>Eukaryota</taxon>
        <taxon>Fungi</taxon>
        <taxon>Dikarya</taxon>
        <taxon>Ascomycota</taxon>
        <taxon>Pezizomycotina</taxon>
        <taxon>Sordariomycetes</taxon>
        <taxon>Hypocreomycetidae</taxon>
        <taxon>Hypocreales</taxon>
        <taxon>Nectriaceae</taxon>
        <taxon>Dactylonectria</taxon>
    </lineage>
</organism>
<name>A0A9P9F328_9HYPO</name>
<dbReference type="EMBL" id="JAGMUU010000005">
    <property type="protein sequence ID" value="KAH7151912.1"/>
    <property type="molecule type" value="Genomic_DNA"/>
</dbReference>
<protein>
    <recommendedName>
        <fullName evidence="4">WAP domain-containing protein</fullName>
    </recommendedName>
</protein>
<evidence type="ECO:0000313" key="2">
    <source>
        <dbReference type="EMBL" id="KAH7151912.1"/>
    </source>
</evidence>
<sequence>MRTASLERLVPLVFVLLACLAPWMMNVQTERSAILECVNPPLLAVLSTATAVSTRPVSQELANLPQEAVALWTTIAAAAKSVYRVLANPQLEGIVPSTPTVAPTRLAYLGTCQHVTPGGGCSVDDDCSSGETCVSGTCQPTAGGDCSVDLI</sequence>
<feature type="signal peptide" evidence="1">
    <location>
        <begin position="1"/>
        <end position="29"/>
    </location>
</feature>
<evidence type="ECO:0008006" key="4">
    <source>
        <dbReference type="Google" id="ProtNLM"/>
    </source>
</evidence>
<proteinExistence type="predicted"/>
<accession>A0A9P9F328</accession>
<keyword evidence="3" id="KW-1185">Reference proteome</keyword>
<dbReference type="PROSITE" id="PS51257">
    <property type="entry name" value="PROKAR_LIPOPROTEIN"/>
    <property type="match status" value="1"/>
</dbReference>
<keyword evidence="1" id="KW-0732">Signal</keyword>
<gene>
    <name evidence="2" type="ORF">B0J13DRAFT_547127</name>
</gene>
<reference evidence="2" key="1">
    <citation type="journal article" date="2021" name="Nat. Commun.">
        <title>Genetic determinants of endophytism in the Arabidopsis root mycobiome.</title>
        <authorList>
            <person name="Mesny F."/>
            <person name="Miyauchi S."/>
            <person name="Thiergart T."/>
            <person name="Pickel B."/>
            <person name="Atanasova L."/>
            <person name="Karlsson M."/>
            <person name="Huettel B."/>
            <person name="Barry K.W."/>
            <person name="Haridas S."/>
            <person name="Chen C."/>
            <person name="Bauer D."/>
            <person name="Andreopoulos W."/>
            <person name="Pangilinan J."/>
            <person name="LaButti K."/>
            <person name="Riley R."/>
            <person name="Lipzen A."/>
            <person name="Clum A."/>
            <person name="Drula E."/>
            <person name="Henrissat B."/>
            <person name="Kohler A."/>
            <person name="Grigoriev I.V."/>
            <person name="Martin F.M."/>
            <person name="Hacquard S."/>
        </authorList>
    </citation>
    <scope>NUCLEOTIDE SEQUENCE</scope>
    <source>
        <strain evidence="2">MPI-CAGE-AT-0021</strain>
    </source>
</reference>
<comment type="caution">
    <text evidence="2">The sequence shown here is derived from an EMBL/GenBank/DDBJ whole genome shotgun (WGS) entry which is preliminary data.</text>
</comment>